<protein>
    <submittedName>
        <fullName evidence="1">Uncharacterized protein</fullName>
    </submittedName>
</protein>
<proteinExistence type="predicted"/>
<dbReference type="RefSeq" id="WP_269126428.1">
    <property type="nucleotide sequence ID" value="NZ_JAPUBN010000018.1"/>
</dbReference>
<sequence>MFRRKKHEDSVSSDTKEFIEPQEQVIHDSPQICLFDFEDDITETLKGASYSCSEGTLGKLVRVPNNQRNQQHFLSLNSSSPVNIHEYDILAFNMSYFEEADYEDNQVSLDNVTGKATYALLSAFPEKVFNPRPYATSILSKDINEILKKESIIIIFADKNESVHYQEVEIGSYENRITKQHELTNTCFYDGFPYCYNKSGLKMKAPEKETKLTPLLLKYSKDAAYEIAFHHPTHWDNRKQEKDNNFIPLLVNNDDEIISFYHAHSKGAVLVFPDIKDKKGFLLELFNNHLSEMFPNIFPFHGQFGWLDNGDYLLPGEAKLIEERTEIEKQYSKAVLNNENAILELKDEFKFLRDLISESGDNLVSAVEHYLKWLGFPSVINFDDTNPEILEEDIQVDCGDRFLVVEIKGIGGTSTDKDCSQISKIRYRRAEQRGKFDVFGLYIVNHQRYTPPESRCNPPFTENQINDARLDKRGLITTYSLYKAYEQIENGVLTKEEVRENLFEHGLIEPKPTNLISLGKPAEFFMSGQVAIVNLQETKLTKGMDVFINKNGVFNKIQISSLKVDDKNVDEISDGEVGIKFNGVVKKNSELLIKEV</sequence>
<reference evidence="1" key="1">
    <citation type="submission" date="2022-12" db="EMBL/GenBank/DDBJ databases">
        <title>Marinomonas 15G1-11 sp. nov, isolated from marine algae.</title>
        <authorList>
            <person name="Butt M."/>
            <person name="Choi D.G."/>
            <person name="Kim J.M."/>
            <person name="Lee J.K."/>
            <person name="Baek J.H."/>
            <person name="Jeon C.O."/>
        </authorList>
    </citation>
    <scope>NUCLEOTIDE SEQUENCE</scope>
    <source>
        <strain evidence="1">15G1-11</strain>
    </source>
</reference>
<name>A0ABT4JW87_9GAMM</name>
<gene>
    <name evidence="1" type="ORF">O1D97_13765</name>
</gene>
<comment type="caution">
    <text evidence="1">The sequence shown here is derived from an EMBL/GenBank/DDBJ whole genome shotgun (WGS) entry which is preliminary data.</text>
</comment>
<evidence type="ECO:0000313" key="1">
    <source>
        <dbReference type="EMBL" id="MCZ2722646.1"/>
    </source>
</evidence>
<keyword evidence="2" id="KW-1185">Reference proteome</keyword>
<accession>A0ABT4JW87</accession>
<dbReference type="Proteomes" id="UP001149719">
    <property type="component" value="Unassembled WGS sequence"/>
</dbReference>
<dbReference type="EMBL" id="JAPUBN010000018">
    <property type="protein sequence ID" value="MCZ2722646.1"/>
    <property type="molecule type" value="Genomic_DNA"/>
</dbReference>
<organism evidence="1 2">
    <name type="scientific">Marinomonas phaeophyticola</name>
    <dbReference type="NCBI Taxonomy" id="3004091"/>
    <lineage>
        <taxon>Bacteria</taxon>
        <taxon>Pseudomonadati</taxon>
        <taxon>Pseudomonadota</taxon>
        <taxon>Gammaproteobacteria</taxon>
        <taxon>Oceanospirillales</taxon>
        <taxon>Oceanospirillaceae</taxon>
        <taxon>Marinomonas</taxon>
    </lineage>
</organism>
<evidence type="ECO:0000313" key="2">
    <source>
        <dbReference type="Proteomes" id="UP001149719"/>
    </source>
</evidence>